<name>A0A3D5Q8L9_FLESI</name>
<organism evidence="2 3">
    <name type="scientific">Flexistipes sinusarabici</name>
    <dbReference type="NCBI Taxonomy" id="2352"/>
    <lineage>
        <taxon>Bacteria</taxon>
        <taxon>Pseudomonadati</taxon>
        <taxon>Deferribacterota</taxon>
        <taxon>Deferribacteres</taxon>
        <taxon>Deferribacterales</taxon>
        <taxon>Flexistipitaceae</taxon>
        <taxon>Flexistipes</taxon>
    </lineage>
</organism>
<dbReference type="Proteomes" id="UP000262325">
    <property type="component" value="Unassembled WGS sequence"/>
</dbReference>
<dbReference type="PROSITE" id="PS51711">
    <property type="entry name" value="G_FEOB"/>
    <property type="match status" value="1"/>
</dbReference>
<feature type="non-terminal residue" evidence="2">
    <location>
        <position position="1"/>
    </location>
</feature>
<dbReference type="InterPro" id="IPR030389">
    <property type="entry name" value="G_FEOB_dom"/>
</dbReference>
<proteinExistence type="predicted"/>
<comment type="caution">
    <text evidence="2">The sequence shown here is derived from an EMBL/GenBank/DDBJ whole genome shotgun (WGS) entry which is preliminary data.</text>
</comment>
<dbReference type="InterPro" id="IPR005225">
    <property type="entry name" value="Small_GTP-bd"/>
</dbReference>
<dbReference type="GO" id="GO:0005886">
    <property type="term" value="C:plasma membrane"/>
    <property type="evidence" value="ECO:0007669"/>
    <property type="project" value="TreeGrafter"/>
</dbReference>
<dbReference type="PRINTS" id="PR00326">
    <property type="entry name" value="GTP1OBG"/>
</dbReference>
<accession>A0A3D5Q8L9</accession>
<dbReference type="PANTHER" id="PTHR43185:SF1">
    <property type="entry name" value="FE(2+) TRANSPORTER FEOB"/>
    <property type="match status" value="1"/>
</dbReference>
<dbReference type="InterPro" id="IPR027417">
    <property type="entry name" value="P-loop_NTPase"/>
</dbReference>
<evidence type="ECO:0000313" key="3">
    <source>
        <dbReference type="Proteomes" id="UP000262325"/>
    </source>
</evidence>
<evidence type="ECO:0000259" key="1">
    <source>
        <dbReference type="PROSITE" id="PS51711"/>
    </source>
</evidence>
<reference evidence="2 3" key="1">
    <citation type="journal article" date="2018" name="Nat. Biotechnol.">
        <title>A standardized bacterial taxonomy based on genome phylogeny substantially revises the tree of life.</title>
        <authorList>
            <person name="Parks D.H."/>
            <person name="Chuvochina M."/>
            <person name="Waite D.W."/>
            <person name="Rinke C."/>
            <person name="Skarshewski A."/>
            <person name="Chaumeil P.A."/>
            <person name="Hugenholtz P."/>
        </authorList>
    </citation>
    <scope>NUCLEOTIDE SEQUENCE [LARGE SCALE GENOMIC DNA]</scope>
    <source>
        <strain evidence="2">UBA8672</strain>
    </source>
</reference>
<dbReference type="AlphaFoldDB" id="A0A3D5Q8L9"/>
<dbReference type="GO" id="GO:0005525">
    <property type="term" value="F:GTP binding"/>
    <property type="evidence" value="ECO:0007669"/>
    <property type="project" value="InterPro"/>
</dbReference>
<dbReference type="Pfam" id="PF02421">
    <property type="entry name" value="FeoB_N"/>
    <property type="match status" value="1"/>
</dbReference>
<dbReference type="SUPFAM" id="SSF52540">
    <property type="entry name" value="P-loop containing nucleoside triphosphate hydrolases"/>
    <property type="match status" value="1"/>
</dbReference>
<dbReference type="InterPro" id="IPR050860">
    <property type="entry name" value="FeoB_GTPase"/>
</dbReference>
<dbReference type="Gene3D" id="3.40.50.300">
    <property type="entry name" value="P-loop containing nucleotide triphosphate hydrolases"/>
    <property type="match status" value="1"/>
</dbReference>
<protein>
    <submittedName>
        <fullName evidence="2">Ferrous iron transport protein B</fullName>
    </submittedName>
</protein>
<dbReference type="PANTHER" id="PTHR43185">
    <property type="entry name" value="FERROUS IRON TRANSPORT PROTEIN B"/>
    <property type="match status" value="1"/>
</dbReference>
<gene>
    <name evidence="2" type="ORF">DHM44_00670</name>
</gene>
<dbReference type="GO" id="GO:0015093">
    <property type="term" value="F:ferrous iron transmembrane transporter activity"/>
    <property type="evidence" value="ECO:0007669"/>
    <property type="project" value="TreeGrafter"/>
</dbReference>
<dbReference type="EMBL" id="DPPF01000013">
    <property type="protein sequence ID" value="HCW92177.1"/>
    <property type="molecule type" value="Genomic_DNA"/>
</dbReference>
<feature type="domain" description="FeoB-type G" evidence="1">
    <location>
        <begin position="1"/>
        <end position="65"/>
    </location>
</feature>
<dbReference type="InterPro" id="IPR006073">
    <property type="entry name" value="GTP-bd"/>
</dbReference>
<feature type="non-terminal residue" evidence="2">
    <location>
        <position position="65"/>
    </location>
</feature>
<evidence type="ECO:0000313" key="2">
    <source>
        <dbReference type="EMBL" id="HCW92177.1"/>
    </source>
</evidence>
<sequence length="65" mass="7074">YKTLLVGNPNVGKSALFYQLTGKYASVSNYPGTTVSITSGKMSIGEHHEVEIIDTPGFYNMMTIT</sequence>
<dbReference type="NCBIfam" id="TIGR00231">
    <property type="entry name" value="small_GTP"/>
    <property type="match status" value="1"/>
</dbReference>